<feature type="transmembrane region" description="Helical" evidence="8">
    <location>
        <begin position="456"/>
        <end position="473"/>
    </location>
</feature>
<dbReference type="Pfam" id="PF13637">
    <property type="entry name" value="Ank_4"/>
    <property type="match status" value="1"/>
</dbReference>
<dbReference type="SUPFAM" id="SSF48403">
    <property type="entry name" value="Ankyrin repeat"/>
    <property type="match status" value="1"/>
</dbReference>
<organism evidence="10">
    <name type="scientific">Notodromas monacha</name>
    <dbReference type="NCBI Taxonomy" id="399045"/>
    <lineage>
        <taxon>Eukaryota</taxon>
        <taxon>Metazoa</taxon>
        <taxon>Ecdysozoa</taxon>
        <taxon>Arthropoda</taxon>
        <taxon>Crustacea</taxon>
        <taxon>Oligostraca</taxon>
        <taxon>Ostracoda</taxon>
        <taxon>Podocopa</taxon>
        <taxon>Podocopida</taxon>
        <taxon>Cypridocopina</taxon>
        <taxon>Cypridoidea</taxon>
        <taxon>Cyprididae</taxon>
        <taxon>Notodromas</taxon>
    </lineage>
</organism>
<dbReference type="PROSITE" id="PS50297">
    <property type="entry name" value="ANK_REP_REGION"/>
    <property type="match status" value="4"/>
</dbReference>
<evidence type="ECO:0000313" key="10">
    <source>
        <dbReference type="EMBL" id="CAD7274814.1"/>
    </source>
</evidence>
<dbReference type="EMBL" id="OA882343">
    <property type="protein sequence ID" value="CAD7274814.1"/>
    <property type="molecule type" value="Genomic_DNA"/>
</dbReference>
<feature type="repeat" description="ANK" evidence="7">
    <location>
        <begin position="49"/>
        <end position="81"/>
    </location>
</feature>
<feature type="repeat" description="ANK" evidence="7">
    <location>
        <begin position="184"/>
        <end position="216"/>
    </location>
</feature>
<evidence type="ECO:0000313" key="11">
    <source>
        <dbReference type="Proteomes" id="UP000678499"/>
    </source>
</evidence>
<keyword evidence="2 8" id="KW-0812">Transmembrane</keyword>
<dbReference type="AlphaFoldDB" id="A0A7R9GBM5"/>
<evidence type="ECO:0000256" key="5">
    <source>
        <dbReference type="ARBA" id="ARBA00023043"/>
    </source>
</evidence>
<comment type="subcellular location">
    <subcellularLocation>
        <location evidence="1">Membrane</location>
        <topology evidence="1">Multi-pass membrane protein</topology>
    </subcellularLocation>
</comment>
<name>A0A7R9GBM5_9CRUS</name>
<keyword evidence="8" id="KW-0012">Acyltransferase</keyword>
<dbReference type="Proteomes" id="UP000678499">
    <property type="component" value="Unassembled WGS sequence"/>
</dbReference>
<dbReference type="SMART" id="SM00248">
    <property type="entry name" value="ANK"/>
    <property type="match status" value="5"/>
</dbReference>
<dbReference type="PROSITE" id="PS50088">
    <property type="entry name" value="ANK_REPEAT"/>
    <property type="match status" value="4"/>
</dbReference>
<keyword evidence="4 8" id="KW-1133">Transmembrane helix</keyword>
<dbReference type="PANTHER" id="PTHR24161">
    <property type="entry name" value="ANK_REP_REGION DOMAIN-CONTAINING PROTEIN-RELATED"/>
    <property type="match status" value="1"/>
</dbReference>
<dbReference type="PROSITE" id="PS50216">
    <property type="entry name" value="DHHC"/>
    <property type="match status" value="1"/>
</dbReference>
<evidence type="ECO:0000256" key="1">
    <source>
        <dbReference type="ARBA" id="ARBA00004141"/>
    </source>
</evidence>
<gene>
    <name evidence="10" type="ORF">NMOB1V02_LOCUS2635</name>
</gene>
<reference evidence="10" key="1">
    <citation type="submission" date="2020-11" db="EMBL/GenBank/DDBJ databases">
        <authorList>
            <person name="Tran Van P."/>
        </authorList>
    </citation>
    <scope>NUCLEOTIDE SEQUENCE</scope>
</reference>
<evidence type="ECO:0000256" key="6">
    <source>
        <dbReference type="ARBA" id="ARBA00023136"/>
    </source>
</evidence>
<evidence type="ECO:0000256" key="4">
    <source>
        <dbReference type="ARBA" id="ARBA00022989"/>
    </source>
</evidence>
<evidence type="ECO:0000256" key="7">
    <source>
        <dbReference type="PROSITE-ProRule" id="PRU00023"/>
    </source>
</evidence>
<feature type="domain" description="Palmitoyltransferase DHHC" evidence="9">
    <location>
        <begin position="409"/>
        <end position="542"/>
    </location>
</feature>
<proteinExistence type="inferred from homology"/>
<keyword evidence="8" id="KW-0808">Transferase</keyword>
<protein>
    <recommendedName>
        <fullName evidence="8">Palmitoyltransferase</fullName>
        <ecNumber evidence="8">2.3.1.225</ecNumber>
    </recommendedName>
</protein>
<comment type="similarity">
    <text evidence="8">Belongs to the DHHC palmitoyltransferase family.</text>
</comment>
<feature type="repeat" description="ANK" evidence="7">
    <location>
        <begin position="83"/>
        <end position="115"/>
    </location>
</feature>
<comment type="domain">
    <text evidence="8">The DHHC domain is required for palmitoyltransferase activity.</text>
</comment>
<keyword evidence="3" id="KW-0677">Repeat</keyword>
<keyword evidence="6 8" id="KW-0472">Membrane</keyword>
<dbReference type="InterPro" id="IPR036770">
    <property type="entry name" value="Ankyrin_rpt-contain_sf"/>
</dbReference>
<feature type="transmembrane region" description="Helical" evidence="8">
    <location>
        <begin position="259"/>
        <end position="276"/>
    </location>
</feature>
<feature type="transmembrane region" description="Helical" evidence="8">
    <location>
        <begin position="493"/>
        <end position="514"/>
    </location>
</feature>
<dbReference type="PANTHER" id="PTHR24161:SF85">
    <property type="entry name" value="PALMITOYLTRANSFERASE HIP14"/>
    <property type="match status" value="1"/>
</dbReference>
<sequence>MEGEADVVSDSSSNPCQLDLVKACQYGVLDRVVELVDGLGFDVNARDSEGITPLHWAAINNRKDVMNYMISRGAEIDPVGGELRSTPAHWATRQGHLTAVVILMRHGANPTLKDGDGSTCLHLAAEFGHTAIVAYLVAKGVNVDLLDGNGMTPLMLSSRSICSLDPTRLLMTLGANVTLQDEVEGNTPLHWALLANNPVATTLLADKGAPLDVRNNHGESIYNLARRLNVTNHRLKIRLAEASSMNGATTARSRRWKRWVMLLIPFVALYAVGAIFQASVDFLLKIGLLMALYLCGWVVWKVVFDKKVLDEIPVSVYLSTKVSTSTVFIRAFSRFHDFRFVHQIWGYLTWSFRVAPAVPASLSVVFYIAATFHSYSFYKSWRMDPGRVRSNKDTKFLTIIELAETTGFDPKWFCSTCLVRKPVRSKHCSFCNVCVAKFDHHCPWINNCVGANNHRYFVWFLMSLLFLVLFFVYGCSEYYVATCDLSSAASWPVSIILAFQCDPWVAWMMFNMLLHGIWDMFLLTSQVYQIIALGMTTNESLNCGRYKHFHVQGSIVESPFHRGLWQNFVDFCGFRCFGCCRPDQTDWRQVYEITDNSHHTGRLLPGCTPNDKYQCV</sequence>
<dbReference type="InterPro" id="IPR001594">
    <property type="entry name" value="Palmitoyltrfase_DHHC"/>
</dbReference>
<evidence type="ECO:0000256" key="3">
    <source>
        <dbReference type="ARBA" id="ARBA00022737"/>
    </source>
</evidence>
<dbReference type="Pfam" id="PF12796">
    <property type="entry name" value="Ank_2"/>
    <property type="match status" value="1"/>
</dbReference>
<feature type="transmembrane region" description="Helical" evidence="8">
    <location>
        <begin position="282"/>
        <end position="300"/>
    </location>
</feature>
<keyword evidence="11" id="KW-1185">Reference proteome</keyword>
<comment type="catalytic activity">
    <reaction evidence="8">
        <text>L-cysteinyl-[protein] + hexadecanoyl-CoA = S-hexadecanoyl-L-cysteinyl-[protein] + CoA</text>
        <dbReference type="Rhea" id="RHEA:36683"/>
        <dbReference type="Rhea" id="RHEA-COMP:10131"/>
        <dbReference type="Rhea" id="RHEA-COMP:11032"/>
        <dbReference type="ChEBI" id="CHEBI:29950"/>
        <dbReference type="ChEBI" id="CHEBI:57287"/>
        <dbReference type="ChEBI" id="CHEBI:57379"/>
        <dbReference type="ChEBI" id="CHEBI:74151"/>
        <dbReference type="EC" id="2.3.1.225"/>
    </reaction>
</comment>
<keyword evidence="5 7" id="KW-0040">ANK repeat</keyword>
<dbReference type="Gene3D" id="1.25.40.20">
    <property type="entry name" value="Ankyrin repeat-containing domain"/>
    <property type="match status" value="1"/>
</dbReference>
<dbReference type="InterPro" id="IPR002110">
    <property type="entry name" value="Ankyrin_rpt"/>
</dbReference>
<dbReference type="Pfam" id="PF00023">
    <property type="entry name" value="Ank"/>
    <property type="match status" value="1"/>
</dbReference>
<evidence type="ECO:0000256" key="2">
    <source>
        <dbReference type="ARBA" id="ARBA00022692"/>
    </source>
</evidence>
<dbReference type="OrthoDB" id="6781668at2759"/>
<evidence type="ECO:0000259" key="9">
    <source>
        <dbReference type="Pfam" id="PF01529"/>
    </source>
</evidence>
<dbReference type="EC" id="2.3.1.225" evidence="8"/>
<dbReference type="GO" id="GO:0016020">
    <property type="term" value="C:membrane"/>
    <property type="evidence" value="ECO:0007669"/>
    <property type="project" value="UniProtKB-SubCell"/>
</dbReference>
<feature type="transmembrane region" description="Helical" evidence="8">
    <location>
        <begin position="352"/>
        <end position="378"/>
    </location>
</feature>
<dbReference type="Pfam" id="PF01529">
    <property type="entry name" value="DHHC"/>
    <property type="match status" value="1"/>
</dbReference>
<dbReference type="GO" id="GO:0019706">
    <property type="term" value="F:protein-cysteine S-palmitoyltransferase activity"/>
    <property type="evidence" value="ECO:0007669"/>
    <property type="project" value="UniProtKB-EC"/>
</dbReference>
<feature type="repeat" description="ANK" evidence="7">
    <location>
        <begin position="116"/>
        <end position="148"/>
    </location>
</feature>
<feature type="transmembrane region" description="Helical" evidence="8">
    <location>
        <begin position="312"/>
        <end position="332"/>
    </location>
</feature>
<evidence type="ECO:0000256" key="8">
    <source>
        <dbReference type="RuleBase" id="RU079119"/>
    </source>
</evidence>
<dbReference type="EMBL" id="CAJPEX010000306">
    <property type="protein sequence ID" value="CAG0914966.1"/>
    <property type="molecule type" value="Genomic_DNA"/>
</dbReference>
<accession>A0A7R9GBM5</accession>